<dbReference type="OrthoDB" id="9794157at2"/>
<dbReference type="STRING" id="1855912.LuPra_04723"/>
<dbReference type="Gene3D" id="3.40.50.10420">
    <property type="entry name" value="NagB/RpiA/CoA transferase-like"/>
    <property type="match status" value="1"/>
</dbReference>
<dbReference type="PATRIC" id="fig|1813736.3.peg.4980"/>
<feature type="region of interest" description="Disordered" evidence="1">
    <location>
        <begin position="1"/>
        <end position="30"/>
    </location>
</feature>
<dbReference type="PANTHER" id="PTHR43682:SF1">
    <property type="entry name" value="LACTATE UTILIZATION PROTEIN C"/>
    <property type="match status" value="1"/>
</dbReference>
<evidence type="ECO:0000313" key="4">
    <source>
        <dbReference type="Proteomes" id="UP000076079"/>
    </source>
</evidence>
<dbReference type="SUPFAM" id="SSF100950">
    <property type="entry name" value="NagB/RpiA/CoA transferase-like"/>
    <property type="match status" value="1"/>
</dbReference>
<dbReference type="Proteomes" id="UP000076079">
    <property type="component" value="Chromosome"/>
</dbReference>
<name>A0A143PTI3_LUTPR</name>
<dbReference type="InterPro" id="IPR003741">
    <property type="entry name" value="LUD_dom"/>
</dbReference>
<dbReference type="EMBL" id="CP015136">
    <property type="protein sequence ID" value="AMY11473.1"/>
    <property type="molecule type" value="Genomic_DNA"/>
</dbReference>
<dbReference type="PANTHER" id="PTHR43682">
    <property type="entry name" value="LACTATE UTILIZATION PROTEIN C"/>
    <property type="match status" value="1"/>
</dbReference>
<accession>A0A143PTI3</accession>
<protein>
    <submittedName>
        <fullName evidence="3">Lactate utilization protein C</fullName>
    </submittedName>
</protein>
<keyword evidence="4" id="KW-1185">Reference proteome</keyword>
<dbReference type="RefSeq" id="WP_157899582.1">
    <property type="nucleotide sequence ID" value="NZ_CP015136.1"/>
</dbReference>
<evidence type="ECO:0000313" key="3">
    <source>
        <dbReference type="EMBL" id="AMY11473.1"/>
    </source>
</evidence>
<dbReference type="KEGG" id="abac:LuPra_04723"/>
<dbReference type="AlphaFoldDB" id="A0A143PTI3"/>
<sequence>MTSDLFPPALRDKLKPSGPTVPHPGSFPFAPMPDGADAAIAQFTDACETVGGRVSRVANAAEAADIVLAYLEAAEWMRPGQPGPAPFVAWDADHLPLPDVLSVVEARGAKRLDASVHAEQATRDDDCRRLDAAIVGITGADAALADTGSVGLVHGSGRARLVSLLPPVHVALVPVERLHATLGALLAAEPDLLRAAANVVFVTGPSRTADIEMTLTRGVHGPRIVHVVFVG</sequence>
<dbReference type="InterPro" id="IPR037171">
    <property type="entry name" value="NagB/RpiA_transferase-like"/>
</dbReference>
<organism evidence="3 4">
    <name type="scientific">Luteitalea pratensis</name>
    <dbReference type="NCBI Taxonomy" id="1855912"/>
    <lineage>
        <taxon>Bacteria</taxon>
        <taxon>Pseudomonadati</taxon>
        <taxon>Acidobacteriota</taxon>
        <taxon>Vicinamibacteria</taxon>
        <taxon>Vicinamibacterales</taxon>
        <taxon>Vicinamibacteraceae</taxon>
        <taxon>Luteitalea</taxon>
    </lineage>
</organism>
<evidence type="ECO:0000259" key="2">
    <source>
        <dbReference type="Pfam" id="PF02589"/>
    </source>
</evidence>
<proteinExistence type="predicted"/>
<gene>
    <name evidence="3" type="primary">lutC</name>
    <name evidence="3" type="ORF">LuPra_04723</name>
</gene>
<dbReference type="Pfam" id="PF02589">
    <property type="entry name" value="LUD_dom"/>
    <property type="match status" value="1"/>
</dbReference>
<feature type="domain" description="LUD" evidence="2">
    <location>
        <begin position="40"/>
        <end position="230"/>
    </location>
</feature>
<reference evidence="4" key="2">
    <citation type="submission" date="2016-04" db="EMBL/GenBank/DDBJ databases">
        <title>First Complete Genome Sequence of a Subdivision 6 Acidobacterium.</title>
        <authorList>
            <person name="Huang S."/>
            <person name="Vieira S."/>
            <person name="Bunk B."/>
            <person name="Riedel T."/>
            <person name="Sproeer C."/>
            <person name="Overmann J."/>
        </authorList>
    </citation>
    <scope>NUCLEOTIDE SEQUENCE [LARGE SCALE GENOMIC DNA]</scope>
    <source>
        <strain evidence="4">DSM 100886 HEG_-6_39</strain>
    </source>
</reference>
<reference evidence="3 4" key="1">
    <citation type="journal article" date="2016" name="Genome Announc.">
        <title>First Complete Genome Sequence of a Subdivision 6 Acidobacterium Strain.</title>
        <authorList>
            <person name="Huang S."/>
            <person name="Vieira S."/>
            <person name="Bunk B."/>
            <person name="Riedel T."/>
            <person name="Sproer C."/>
            <person name="Overmann J."/>
        </authorList>
    </citation>
    <scope>NUCLEOTIDE SEQUENCE [LARGE SCALE GENOMIC DNA]</scope>
    <source>
        <strain evidence="4">DSM 100886 HEG_-6_39</strain>
    </source>
</reference>
<evidence type="ECO:0000256" key="1">
    <source>
        <dbReference type="SAM" id="MobiDB-lite"/>
    </source>
</evidence>
<dbReference type="InterPro" id="IPR024185">
    <property type="entry name" value="FTHF_cligase-like_sf"/>
</dbReference>